<protein>
    <submittedName>
        <fullName evidence="11">Subtilisin-like protease SBT3.18</fullName>
    </submittedName>
</protein>
<dbReference type="PRINTS" id="PR00723">
    <property type="entry name" value="SUBTILISIN"/>
</dbReference>
<dbReference type="InterPro" id="IPR015500">
    <property type="entry name" value="Peptidase_S8_subtilisin-rel"/>
</dbReference>
<dbReference type="InterPro" id="IPR023828">
    <property type="entry name" value="Peptidase_S8_Ser-AS"/>
</dbReference>
<dbReference type="SUPFAM" id="SSF52743">
    <property type="entry name" value="Subtilisin-like"/>
    <property type="match status" value="1"/>
</dbReference>
<evidence type="ECO:0000256" key="6">
    <source>
        <dbReference type="PIRSR" id="PIRSR615500-1"/>
    </source>
</evidence>
<dbReference type="FunFam" id="3.30.70.80:FF:000002">
    <property type="entry name" value="Subtilisin-like protease SBT5.3"/>
    <property type="match status" value="1"/>
</dbReference>
<dbReference type="Gene3D" id="2.60.40.2310">
    <property type="match status" value="1"/>
</dbReference>
<evidence type="ECO:0000259" key="10">
    <source>
        <dbReference type="Pfam" id="PF17766"/>
    </source>
</evidence>
<feature type="domain" description="Inhibitor I9" evidence="9">
    <location>
        <begin position="36"/>
        <end position="115"/>
    </location>
</feature>
<evidence type="ECO:0000256" key="3">
    <source>
        <dbReference type="ARBA" id="ARBA00022729"/>
    </source>
</evidence>
<evidence type="ECO:0000256" key="4">
    <source>
        <dbReference type="ARBA" id="ARBA00022801"/>
    </source>
</evidence>
<dbReference type="FunFam" id="2.60.40.2310:FF:000001">
    <property type="entry name" value="Subtilisin-like protease SBT1.5"/>
    <property type="match status" value="1"/>
</dbReference>
<dbReference type="InterPro" id="IPR034197">
    <property type="entry name" value="Peptidases_S8_3"/>
</dbReference>
<evidence type="ECO:0000256" key="2">
    <source>
        <dbReference type="ARBA" id="ARBA00022670"/>
    </source>
</evidence>
<dbReference type="Gene3D" id="3.40.50.200">
    <property type="entry name" value="Peptidase S8/S53 domain"/>
    <property type="match status" value="1"/>
</dbReference>
<dbReference type="InterPro" id="IPR041469">
    <property type="entry name" value="Subtilisin-like_FN3"/>
</dbReference>
<feature type="domain" description="Peptidase S8/S53" evidence="8">
    <location>
        <begin position="141"/>
        <end position="589"/>
    </location>
</feature>
<keyword evidence="2 7" id="KW-0645">Protease</keyword>
<dbReference type="InterPro" id="IPR036852">
    <property type="entry name" value="Peptidase_S8/S53_dom_sf"/>
</dbReference>
<dbReference type="PROSITE" id="PS51892">
    <property type="entry name" value="SUBTILASE"/>
    <property type="match status" value="1"/>
</dbReference>
<evidence type="ECO:0000256" key="5">
    <source>
        <dbReference type="ARBA" id="ARBA00022825"/>
    </source>
</evidence>
<dbReference type="CDD" id="cd04852">
    <property type="entry name" value="Peptidases_S8_3"/>
    <property type="match status" value="1"/>
</dbReference>
<feature type="active site" description="Charge relay system" evidence="6 7">
    <location>
        <position position="552"/>
    </location>
</feature>
<dbReference type="PROSITE" id="PS00138">
    <property type="entry name" value="SUBTILASE_SER"/>
    <property type="match status" value="1"/>
</dbReference>
<dbReference type="Pfam" id="PF05922">
    <property type="entry name" value="Inhibitor_I9"/>
    <property type="match status" value="1"/>
</dbReference>
<feature type="domain" description="Subtilisin-like protease fibronectin type-III" evidence="10">
    <location>
        <begin position="668"/>
        <end position="764"/>
    </location>
</feature>
<dbReference type="InterPro" id="IPR037045">
    <property type="entry name" value="S8pro/Inhibitor_I9_sf"/>
</dbReference>
<reference evidence="11 12" key="1">
    <citation type="journal article" date="2018" name="PLoS Genet.">
        <title>Population sequencing reveals clonal diversity and ancestral inbreeding in the grapevine cultivar Chardonnay.</title>
        <authorList>
            <person name="Roach M.J."/>
            <person name="Johnson D.L."/>
            <person name="Bohlmann J."/>
            <person name="van Vuuren H.J."/>
            <person name="Jones S.J."/>
            <person name="Pretorius I.S."/>
            <person name="Schmidt S.A."/>
            <person name="Borneman A.R."/>
        </authorList>
    </citation>
    <scope>NUCLEOTIDE SEQUENCE [LARGE SCALE GENOMIC DNA]</scope>
    <source>
        <strain evidence="12">cv. Chardonnay</strain>
        <tissue evidence="11">Leaf</tissue>
    </source>
</reference>
<evidence type="ECO:0000313" key="11">
    <source>
        <dbReference type="EMBL" id="RVX12939.1"/>
    </source>
</evidence>
<name>A0A438JVI7_VITVI</name>
<evidence type="ECO:0000256" key="1">
    <source>
        <dbReference type="ARBA" id="ARBA00011073"/>
    </source>
</evidence>
<keyword evidence="3" id="KW-0732">Signal</keyword>
<dbReference type="Gene3D" id="3.30.70.80">
    <property type="entry name" value="Peptidase S8 propeptide/proteinase inhibitor I9"/>
    <property type="match status" value="1"/>
</dbReference>
<comment type="similarity">
    <text evidence="1 7">Belongs to the peptidase S8 family.</text>
</comment>
<dbReference type="PANTHER" id="PTHR10795">
    <property type="entry name" value="PROPROTEIN CONVERTASE SUBTILISIN/KEXIN"/>
    <property type="match status" value="1"/>
</dbReference>
<evidence type="ECO:0000259" key="8">
    <source>
        <dbReference type="Pfam" id="PF00082"/>
    </source>
</evidence>
<dbReference type="CDD" id="cd02120">
    <property type="entry name" value="PA_subtilisin_like"/>
    <property type="match status" value="1"/>
</dbReference>
<feature type="active site" description="Charge relay system" evidence="6 7">
    <location>
        <position position="150"/>
    </location>
</feature>
<keyword evidence="4 7" id="KW-0378">Hydrolase</keyword>
<feature type="active site" description="Charge relay system" evidence="6 7">
    <location>
        <position position="226"/>
    </location>
</feature>
<organism evidence="11 12">
    <name type="scientific">Vitis vinifera</name>
    <name type="common">Grape</name>
    <dbReference type="NCBI Taxonomy" id="29760"/>
    <lineage>
        <taxon>Eukaryota</taxon>
        <taxon>Viridiplantae</taxon>
        <taxon>Streptophyta</taxon>
        <taxon>Embryophyta</taxon>
        <taxon>Tracheophyta</taxon>
        <taxon>Spermatophyta</taxon>
        <taxon>Magnoliopsida</taxon>
        <taxon>eudicotyledons</taxon>
        <taxon>Gunneridae</taxon>
        <taxon>Pentapetalae</taxon>
        <taxon>rosids</taxon>
        <taxon>Vitales</taxon>
        <taxon>Vitaceae</taxon>
        <taxon>Viteae</taxon>
        <taxon>Vitis</taxon>
    </lineage>
</organism>
<dbReference type="InterPro" id="IPR045051">
    <property type="entry name" value="SBT"/>
</dbReference>
<dbReference type="AlphaFoldDB" id="A0A438JVI7"/>
<evidence type="ECO:0000313" key="12">
    <source>
        <dbReference type="Proteomes" id="UP000288805"/>
    </source>
</evidence>
<evidence type="ECO:0000259" key="9">
    <source>
        <dbReference type="Pfam" id="PF05922"/>
    </source>
</evidence>
<dbReference type="InterPro" id="IPR010259">
    <property type="entry name" value="S8pro/Inhibitor_I9"/>
</dbReference>
<dbReference type="GO" id="GO:0004252">
    <property type="term" value="F:serine-type endopeptidase activity"/>
    <property type="evidence" value="ECO:0007669"/>
    <property type="project" value="UniProtKB-UniRule"/>
</dbReference>
<gene>
    <name evidence="11" type="primary">SBT3.18_1</name>
    <name evidence="11" type="ORF">CK203_009753</name>
</gene>
<keyword evidence="5 7" id="KW-0720">Serine protease</keyword>
<evidence type="ECO:0000256" key="7">
    <source>
        <dbReference type="PROSITE-ProRule" id="PRU01240"/>
    </source>
</evidence>
<dbReference type="InterPro" id="IPR000209">
    <property type="entry name" value="Peptidase_S8/S53_dom"/>
</dbReference>
<dbReference type="EMBL" id="QGNW01000026">
    <property type="protein sequence ID" value="RVX12939.1"/>
    <property type="molecule type" value="Genomic_DNA"/>
</dbReference>
<dbReference type="Proteomes" id="UP000288805">
    <property type="component" value="Unassembled WGS sequence"/>
</dbReference>
<dbReference type="Pfam" id="PF00082">
    <property type="entry name" value="Peptidase_S8"/>
    <property type="match status" value="1"/>
</dbReference>
<accession>A0A438JVI7</accession>
<dbReference type="Gene3D" id="3.50.30.30">
    <property type="match status" value="1"/>
</dbReference>
<comment type="caution">
    <text evidence="11">The sequence shown here is derived from an EMBL/GenBank/DDBJ whole genome shotgun (WGS) entry which is preliminary data.</text>
</comment>
<dbReference type="Pfam" id="PF17766">
    <property type="entry name" value="fn3_6"/>
    <property type="match status" value="1"/>
</dbReference>
<dbReference type="GO" id="GO:0006508">
    <property type="term" value="P:proteolysis"/>
    <property type="evidence" value="ECO:0007669"/>
    <property type="project" value="UniProtKB-KW"/>
</dbReference>
<proteinExistence type="inferred from homology"/>
<sequence>MCFFHRETMASSFQCFWGLFFSLSIYFIQATPTSNVYIVYLGLNQSHDPLLTSKHHHQLLSNVFECEEAAKQSILYHYKHSFSGFAAKLNENQANILAKMEGVVSVFRSRTMKLHTTRSWDFMGLTLEESSEVTPLQLAYGDDIVVGVLDSGVWPESKSFQEESCLGPIPSCWKGKCVKGEMFDPKRDCNRKLIGAQYYHKGFEEEFGPVNPRTFDYKSPRDFVGHGTHTASTAVGSVVKNVSSFGFGQGTARGGAPRTRLAVYKVCWNEGLEGICSEADIMAGFDNALHDGVHVISASFGGGPPLRPFFKSQAGIGSFHAMQLGVSVVFSAGNDGPAPSSVGNVAPWSICVAASTIDRSFPTKILLDKTISVMGEGFVTKKVKGKLAPARTFFRDGNCSPENSRNKTAEGMVILCFSNTPSDIGYAEVAVVNIGASGLIYALPVTDQIAETDIIPTVRINQNQGTKLRQYIDSAPKPVVISPSKTTIGKSPAPTIAHFSSRGPNTVSSDILKPDISAPGASIMAAWPPVTPPAPSSSDKRSVNWNFLSGTSMACPHVTGVVALIKSAHPDWSPAAIKSAIMTTAYNRDSTQDSILAGGSRKVADPFDIGAGHLNPLKAMDPGLVYDMQASDYIAYLCDIGYTREQIKAIVLPGTHVSCSKEDQSISNLNYPSITVSNLQSTVTIKRTVRNVGPKKTAVYFVSIVNPCGVKVSIWPRILFFSCFKEEHTYYVTLKPQKKSQGRYDFGEIVWTDGFHYVRSPLVVSVNNAGDSDDSLSYSI</sequence>
<dbReference type="FunFam" id="3.40.50.200:FF:000006">
    <property type="entry name" value="Subtilisin-like protease SBT1.5"/>
    <property type="match status" value="1"/>
</dbReference>